<comment type="caution">
    <text evidence="10">The sequence shown here is derived from an EMBL/GenBank/DDBJ whole genome shotgun (WGS) entry which is preliminary data.</text>
</comment>
<keyword evidence="3" id="KW-0813">Transport</keyword>
<comment type="subcellular location">
    <subcellularLocation>
        <location evidence="1">Cell membrane</location>
        <topology evidence="1">Multi-pass membrane protein</topology>
    </subcellularLocation>
</comment>
<feature type="transmembrane region" description="Helical" evidence="9">
    <location>
        <begin position="178"/>
        <end position="197"/>
    </location>
</feature>
<evidence type="ECO:0000256" key="5">
    <source>
        <dbReference type="ARBA" id="ARBA00022692"/>
    </source>
</evidence>
<feature type="transmembrane region" description="Helical" evidence="9">
    <location>
        <begin position="238"/>
        <end position="260"/>
    </location>
</feature>
<keyword evidence="4" id="KW-1003">Cell membrane</keyword>
<name>A0A7X6HA19_9MICC</name>
<dbReference type="InterPro" id="IPR002549">
    <property type="entry name" value="AI-2E-like"/>
</dbReference>
<evidence type="ECO:0000313" key="11">
    <source>
        <dbReference type="Proteomes" id="UP000544090"/>
    </source>
</evidence>
<evidence type="ECO:0000256" key="7">
    <source>
        <dbReference type="ARBA" id="ARBA00023136"/>
    </source>
</evidence>
<keyword evidence="11" id="KW-1185">Reference proteome</keyword>
<reference evidence="10 11" key="1">
    <citation type="submission" date="2020-04" db="EMBL/GenBank/DDBJ databases">
        <title>Arthrobacter sp. nov.</title>
        <authorList>
            <person name="Liu S."/>
        </authorList>
    </citation>
    <scope>NUCLEOTIDE SEQUENCE [LARGE SCALE GENOMIC DNA]</scope>
    <source>
        <strain evidence="10 11">E918</strain>
    </source>
</reference>
<evidence type="ECO:0000256" key="4">
    <source>
        <dbReference type="ARBA" id="ARBA00022475"/>
    </source>
</evidence>
<keyword evidence="6 9" id="KW-1133">Transmembrane helix</keyword>
<evidence type="ECO:0000256" key="9">
    <source>
        <dbReference type="SAM" id="Phobius"/>
    </source>
</evidence>
<feature type="transmembrane region" description="Helical" evidence="9">
    <location>
        <begin position="91"/>
        <end position="112"/>
    </location>
</feature>
<protein>
    <submittedName>
        <fullName evidence="10">AI-2E family transporter</fullName>
    </submittedName>
</protein>
<feature type="compositionally biased region" description="Low complexity" evidence="8">
    <location>
        <begin position="387"/>
        <end position="401"/>
    </location>
</feature>
<dbReference type="Proteomes" id="UP000544090">
    <property type="component" value="Unassembled WGS sequence"/>
</dbReference>
<feature type="region of interest" description="Disordered" evidence="8">
    <location>
        <begin position="387"/>
        <end position="430"/>
    </location>
</feature>
<proteinExistence type="inferred from homology"/>
<dbReference type="RefSeq" id="WP_168484574.1">
    <property type="nucleotide sequence ID" value="NZ_JAAZSQ010000001.1"/>
</dbReference>
<dbReference type="GO" id="GO:0055085">
    <property type="term" value="P:transmembrane transport"/>
    <property type="evidence" value="ECO:0007669"/>
    <property type="project" value="TreeGrafter"/>
</dbReference>
<organism evidence="10 11">
    <name type="scientific">Arthrobacter mobilis</name>
    <dbReference type="NCBI Taxonomy" id="2724944"/>
    <lineage>
        <taxon>Bacteria</taxon>
        <taxon>Bacillati</taxon>
        <taxon>Actinomycetota</taxon>
        <taxon>Actinomycetes</taxon>
        <taxon>Micrococcales</taxon>
        <taxon>Micrococcaceae</taxon>
        <taxon>Arthrobacter</taxon>
    </lineage>
</organism>
<evidence type="ECO:0000256" key="1">
    <source>
        <dbReference type="ARBA" id="ARBA00004651"/>
    </source>
</evidence>
<dbReference type="Pfam" id="PF01594">
    <property type="entry name" value="AI-2E_transport"/>
    <property type="match status" value="1"/>
</dbReference>
<gene>
    <name evidence="10" type="ORF">HGG74_01580</name>
</gene>
<accession>A0A7X6HA19</accession>
<evidence type="ECO:0000256" key="3">
    <source>
        <dbReference type="ARBA" id="ARBA00022448"/>
    </source>
</evidence>
<feature type="transmembrane region" description="Helical" evidence="9">
    <location>
        <begin position="294"/>
        <end position="310"/>
    </location>
</feature>
<evidence type="ECO:0000256" key="8">
    <source>
        <dbReference type="SAM" id="MobiDB-lite"/>
    </source>
</evidence>
<dbReference type="PANTHER" id="PTHR21716:SF53">
    <property type="entry name" value="PERMEASE PERM-RELATED"/>
    <property type="match status" value="1"/>
</dbReference>
<dbReference type="EMBL" id="JAAZSQ010000001">
    <property type="protein sequence ID" value="NKX53246.1"/>
    <property type="molecule type" value="Genomic_DNA"/>
</dbReference>
<dbReference type="PANTHER" id="PTHR21716">
    <property type="entry name" value="TRANSMEMBRANE PROTEIN"/>
    <property type="match status" value="1"/>
</dbReference>
<evidence type="ECO:0000256" key="6">
    <source>
        <dbReference type="ARBA" id="ARBA00022989"/>
    </source>
</evidence>
<feature type="transmembrane region" description="Helical" evidence="9">
    <location>
        <begin position="61"/>
        <end position="79"/>
    </location>
</feature>
<keyword evidence="5 9" id="KW-0812">Transmembrane</keyword>
<feature type="transmembrane region" description="Helical" evidence="9">
    <location>
        <begin position="266"/>
        <end position="287"/>
    </location>
</feature>
<evidence type="ECO:0000256" key="2">
    <source>
        <dbReference type="ARBA" id="ARBA00009773"/>
    </source>
</evidence>
<keyword evidence="7 9" id="KW-0472">Membrane</keyword>
<sequence>MSRPSPEFRPVPGRLPGNVPHHAREDVPYALRISAAWAWRVGVVVAVSGVLVWMLSYVSLLIIPLMVAALLSALLSPVVRFLSKAKVPRGLAVAITILGFLGLVGGALSLVGRQLVAGFSALGDQVLEGVRQIQTWLTEGPLHLTTAQLNDYITEGLRQLQNNSSAIFSSALTVGSTAGHIFTGLLLTIFTLIFFLLDGGRIWAFLVRLLPRKAQLAADGAGRRGWTSMVQYIRVQMFVAFIDALGIGAGAAIIGVPLALPLGVLVFLGSFIPIVGALVTGFIAVLLALVANGWINALIMLAIVLGVQQLEGHVLQPLIMGKAVSLHPLAVVLAVAGGTMVAGIPGALFSVPLLAMLNAAVRYIAARAWETDPALLPAAEGAARARGVPGPASAGAPAGAATTEHTTDATGAGRPAGMDAAGARERRGTN</sequence>
<feature type="transmembrane region" description="Helical" evidence="9">
    <location>
        <begin position="330"/>
        <end position="357"/>
    </location>
</feature>
<comment type="similarity">
    <text evidence="2">Belongs to the autoinducer-2 exporter (AI-2E) (TC 2.A.86) family.</text>
</comment>
<evidence type="ECO:0000313" key="10">
    <source>
        <dbReference type="EMBL" id="NKX53246.1"/>
    </source>
</evidence>
<feature type="transmembrane region" description="Helical" evidence="9">
    <location>
        <begin position="37"/>
        <end position="55"/>
    </location>
</feature>
<dbReference type="AlphaFoldDB" id="A0A7X6HA19"/>
<dbReference type="GO" id="GO:0005886">
    <property type="term" value="C:plasma membrane"/>
    <property type="evidence" value="ECO:0007669"/>
    <property type="project" value="UniProtKB-SubCell"/>
</dbReference>